<sequence length="64" mass="7524">MPLCMRIFSQCFAYTQHAQKCLKNVEVENDDDDDSEKYNSEMDIRSNQSSEYENNKIELIILGE</sequence>
<protein>
    <submittedName>
        <fullName evidence="2">Uncharacterized protein</fullName>
    </submittedName>
</protein>
<accession>A0A2N0NE49</accession>
<dbReference type="AlphaFoldDB" id="A0A2N0NE49"/>
<reference evidence="2 3" key="2">
    <citation type="submission" date="2017-09" db="EMBL/GenBank/DDBJ databases">
        <title>Extensive intraspecific genome diversity in a model arbuscular mycorrhizal fungus.</title>
        <authorList>
            <person name="Chen E.C."/>
            <person name="Morin E."/>
            <person name="Beaudet D."/>
            <person name="Noel J."/>
            <person name="Ndikumana S."/>
            <person name="Charron P."/>
            <person name="St-Onge C."/>
            <person name="Giorgi J."/>
            <person name="Grigoriev I.V."/>
            <person name="Roux C."/>
            <person name="Martin F.M."/>
            <person name="Corradi N."/>
        </authorList>
    </citation>
    <scope>NUCLEOTIDE SEQUENCE [LARGE SCALE GENOMIC DNA]</scope>
    <source>
        <strain evidence="2 3">A5</strain>
    </source>
</reference>
<reference evidence="2 3" key="1">
    <citation type="submission" date="2016-04" db="EMBL/GenBank/DDBJ databases">
        <title>Genome analyses suggest a sexual origin of heterokaryosis in a supposedly ancient asexual fungus.</title>
        <authorList>
            <person name="Ropars J."/>
            <person name="Sedzielewska K."/>
            <person name="Noel J."/>
            <person name="Charron P."/>
            <person name="Farinelli L."/>
            <person name="Marton T."/>
            <person name="Kruger M."/>
            <person name="Pelin A."/>
            <person name="Brachmann A."/>
            <person name="Corradi N."/>
        </authorList>
    </citation>
    <scope>NUCLEOTIDE SEQUENCE [LARGE SCALE GENOMIC DNA]</scope>
    <source>
        <strain evidence="2 3">A5</strain>
    </source>
</reference>
<feature type="region of interest" description="Disordered" evidence="1">
    <location>
        <begin position="28"/>
        <end position="49"/>
    </location>
</feature>
<evidence type="ECO:0000313" key="2">
    <source>
        <dbReference type="EMBL" id="PKB92853.1"/>
    </source>
</evidence>
<evidence type="ECO:0000256" key="1">
    <source>
        <dbReference type="SAM" id="MobiDB-lite"/>
    </source>
</evidence>
<dbReference type="Proteomes" id="UP000232722">
    <property type="component" value="Unassembled WGS sequence"/>
</dbReference>
<gene>
    <name evidence="2" type="ORF">RhiirA5_443149</name>
</gene>
<organism evidence="2 3">
    <name type="scientific">Rhizophagus irregularis</name>
    <dbReference type="NCBI Taxonomy" id="588596"/>
    <lineage>
        <taxon>Eukaryota</taxon>
        <taxon>Fungi</taxon>
        <taxon>Fungi incertae sedis</taxon>
        <taxon>Mucoromycota</taxon>
        <taxon>Glomeromycotina</taxon>
        <taxon>Glomeromycetes</taxon>
        <taxon>Glomerales</taxon>
        <taxon>Glomeraceae</taxon>
        <taxon>Rhizophagus</taxon>
    </lineage>
</organism>
<evidence type="ECO:0000313" key="3">
    <source>
        <dbReference type="Proteomes" id="UP000232722"/>
    </source>
</evidence>
<comment type="caution">
    <text evidence="2">The sequence shown here is derived from an EMBL/GenBank/DDBJ whole genome shotgun (WGS) entry which is preliminary data.</text>
</comment>
<proteinExistence type="predicted"/>
<dbReference type="EMBL" id="LLXJ01009675">
    <property type="protein sequence ID" value="PKB92853.1"/>
    <property type="molecule type" value="Genomic_DNA"/>
</dbReference>
<name>A0A2N0NE49_9GLOM</name>